<evidence type="ECO:0000259" key="3">
    <source>
        <dbReference type="Pfam" id="PF24732"/>
    </source>
</evidence>
<reference evidence="4 5" key="1">
    <citation type="submission" date="2013-05" db="EMBL/GenBank/DDBJ databases">
        <title>Draft genome sequence of Rubidibacter lacunae KORDI 51-2.</title>
        <authorList>
            <person name="Choi D.H."/>
            <person name="Noh J.H."/>
            <person name="Kwon K.-K."/>
            <person name="Lee J.-H."/>
            <person name="Ryu J.-Y."/>
        </authorList>
    </citation>
    <scope>NUCLEOTIDE SEQUENCE [LARGE SCALE GENOMIC DNA]</scope>
    <source>
        <strain evidence="4 5">KORDI 51-2</strain>
    </source>
</reference>
<gene>
    <name evidence="4" type="ORF">KR51_00010690</name>
</gene>
<dbReference type="Proteomes" id="UP000016960">
    <property type="component" value="Unassembled WGS sequence"/>
</dbReference>
<dbReference type="InterPro" id="IPR035093">
    <property type="entry name" value="RelE/ParE_toxin_dom_sf"/>
</dbReference>
<dbReference type="PATRIC" id="fig|582515.4.peg.1195"/>
<evidence type="ECO:0000313" key="5">
    <source>
        <dbReference type="Proteomes" id="UP000016960"/>
    </source>
</evidence>
<dbReference type="EMBL" id="ASSJ01000029">
    <property type="protein sequence ID" value="ERN42259.1"/>
    <property type="molecule type" value="Genomic_DNA"/>
</dbReference>
<dbReference type="STRING" id="582515.KR51_00010690"/>
<dbReference type="InParanoid" id="U5DNS8"/>
<accession>U5DNS8</accession>
<evidence type="ECO:0000256" key="1">
    <source>
        <dbReference type="SAM" id="MobiDB-lite"/>
    </source>
</evidence>
<name>U5DNS8_9CHRO</name>
<comment type="caution">
    <text evidence="4">The sequence shown here is derived from an EMBL/GenBank/DDBJ whole genome shotgun (WGS) entry which is preliminary data.</text>
</comment>
<dbReference type="InterPro" id="IPR056925">
    <property type="entry name" value="ParE-like"/>
</dbReference>
<dbReference type="OrthoDB" id="467181at2"/>
<evidence type="ECO:0000259" key="2">
    <source>
        <dbReference type="Pfam" id="PF24730"/>
    </source>
</evidence>
<dbReference type="SUPFAM" id="SSF143011">
    <property type="entry name" value="RelE-like"/>
    <property type="match status" value="1"/>
</dbReference>
<keyword evidence="5" id="KW-1185">Reference proteome</keyword>
<dbReference type="Pfam" id="PF24732">
    <property type="entry name" value="ParE_like"/>
    <property type="match status" value="1"/>
</dbReference>
<protein>
    <submittedName>
        <fullName evidence="4">Uncharacterized protein</fullName>
    </submittedName>
</protein>
<feature type="region of interest" description="Disordered" evidence="1">
    <location>
        <begin position="1"/>
        <end position="41"/>
    </location>
</feature>
<dbReference type="Pfam" id="PF24730">
    <property type="entry name" value="DUF7682"/>
    <property type="match status" value="1"/>
</dbReference>
<dbReference type="RefSeq" id="WP_022605410.1">
    <property type="nucleotide sequence ID" value="NZ_ASSJ01000029.1"/>
</dbReference>
<feature type="domain" description="ParE-like toxin" evidence="3">
    <location>
        <begin position="55"/>
        <end position="121"/>
    </location>
</feature>
<feature type="domain" description="DUF7682" evidence="2">
    <location>
        <begin position="4"/>
        <end position="26"/>
    </location>
</feature>
<dbReference type="AlphaFoldDB" id="U5DNS8"/>
<dbReference type="InterPro" id="IPR056099">
    <property type="entry name" value="DUF7682"/>
</dbReference>
<evidence type="ECO:0000313" key="4">
    <source>
        <dbReference type="EMBL" id="ERN42259.1"/>
    </source>
</evidence>
<organism evidence="4 5">
    <name type="scientific">Rubidibacter lacunae KORDI 51-2</name>
    <dbReference type="NCBI Taxonomy" id="582515"/>
    <lineage>
        <taxon>Bacteria</taxon>
        <taxon>Bacillati</taxon>
        <taxon>Cyanobacteriota</taxon>
        <taxon>Cyanophyceae</taxon>
        <taxon>Oscillatoriophycideae</taxon>
        <taxon>Chroococcales</taxon>
        <taxon>Aphanothecaceae</taxon>
        <taxon>Rubidibacter</taxon>
    </lineage>
</organism>
<dbReference type="eggNOG" id="ENOG5031NB3">
    <property type="taxonomic scope" value="Bacteria"/>
</dbReference>
<sequence>MSKQKKQFPSVHQGLGQSYDRCEQEQSQLSERQQKRQAWKASFDNDPIDLRSLPKRVVLKSRDIIKRLKQCQDYRQFRGKRLRHDRHVISIPVTRDYRLLCRMQDNGIAPEAVVSHQDYNVCKPGS</sequence>
<proteinExistence type="predicted"/>